<feature type="compositionally biased region" description="Low complexity" evidence="1">
    <location>
        <begin position="498"/>
        <end position="515"/>
    </location>
</feature>
<gene>
    <name evidence="2" type="ORF">D4764_10G0009380</name>
</gene>
<evidence type="ECO:0000313" key="2">
    <source>
        <dbReference type="EMBL" id="TWW79908.1"/>
    </source>
</evidence>
<dbReference type="EMBL" id="RHFK02000002">
    <property type="protein sequence ID" value="TWW79908.1"/>
    <property type="molecule type" value="Genomic_DNA"/>
</dbReference>
<organism evidence="2 3">
    <name type="scientific">Takifugu flavidus</name>
    <name type="common">sansaifugu</name>
    <dbReference type="NCBI Taxonomy" id="433684"/>
    <lineage>
        <taxon>Eukaryota</taxon>
        <taxon>Metazoa</taxon>
        <taxon>Chordata</taxon>
        <taxon>Craniata</taxon>
        <taxon>Vertebrata</taxon>
        <taxon>Euteleostomi</taxon>
        <taxon>Actinopterygii</taxon>
        <taxon>Neopterygii</taxon>
        <taxon>Teleostei</taxon>
        <taxon>Neoteleostei</taxon>
        <taxon>Acanthomorphata</taxon>
        <taxon>Eupercaria</taxon>
        <taxon>Tetraodontiformes</taxon>
        <taxon>Tetradontoidea</taxon>
        <taxon>Tetraodontidae</taxon>
        <taxon>Takifugu</taxon>
    </lineage>
</organism>
<dbReference type="AlphaFoldDB" id="A0A5C6PMG4"/>
<feature type="region of interest" description="Disordered" evidence="1">
    <location>
        <begin position="255"/>
        <end position="303"/>
    </location>
</feature>
<proteinExistence type="predicted"/>
<accession>A0A5C6PMG4</accession>
<dbReference type="Proteomes" id="UP000324091">
    <property type="component" value="Chromosome 10"/>
</dbReference>
<feature type="region of interest" description="Disordered" evidence="1">
    <location>
        <begin position="87"/>
        <end position="106"/>
    </location>
</feature>
<feature type="region of interest" description="Disordered" evidence="1">
    <location>
        <begin position="456"/>
        <end position="539"/>
    </location>
</feature>
<feature type="region of interest" description="Disordered" evidence="1">
    <location>
        <begin position="58"/>
        <end position="81"/>
    </location>
</feature>
<comment type="caution">
    <text evidence="2">The sequence shown here is derived from an EMBL/GenBank/DDBJ whole genome shotgun (WGS) entry which is preliminary data.</text>
</comment>
<feature type="compositionally biased region" description="Basic and acidic residues" evidence="1">
    <location>
        <begin position="398"/>
        <end position="414"/>
    </location>
</feature>
<evidence type="ECO:0000256" key="1">
    <source>
        <dbReference type="SAM" id="MobiDB-lite"/>
    </source>
</evidence>
<sequence>MGCSCSKTEEWSDSDSDSSLSDFPPYARRSTKTVEHRQHTTAGTQHACLDAELTGDSRCKEEPEVLRNPTRGVGPTLESDPCVALDRLSTGGEENTPDGSNSFYSIRPIDADDLEQEQNQWATDEPGPSTVLQTRPWIIPNTPPGPDPGLFPTPPPGPDPGLFPNLLLDQTLDYSQHLLLDQILDYSQHLLLDQTLDYSQHLLLDQILDYSQHLLLDQTLDYFQHLLNCPYRFEWQENAELKRSWLPANSRIRKIPSREEGDGPSVSICFDSAPEDLAPPRPERQHVATQTLPPGACGDASTPSKIHSICPEQHVMAEGGNSGDETKGMVWSKGTPQAEFPQMGRGVDIPGPVSELQPSKALRDCPQPKTLPRLSAPPRVKPPRLQRRGPVSMGRRYQQREADKTKELDAERKPSPLPEIEEANFPPISAVNVSVTPVPATENKVGPKLTYAQVCRMPPSKHAPSPDLRPTYPDLRPPYPDLSPPFSDFSPPYPDLSPPFSYLSPPYSDLSSPYPDLSPPYPEQQPQPAETRRPNKWRY</sequence>
<feature type="region of interest" description="Disordered" evidence="1">
    <location>
        <begin position="1"/>
        <end position="45"/>
    </location>
</feature>
<name>A0A5C6PMG4_9TELE</name>
<protein>
    <submittedName>
        <fullName evidence="2">Uncharacterized protein</fullName>
    </submittedName>
</protein>
<feature type="compositionally biased region" description="Pro residues" evidence="1">
    <location>
        <begin position="516"/>
        <end position="525"/>
    </location>
</feature>
<keyword evidence="3" id="KW-1185">Reference proteome</keyword>
<evidence type="ECO:0000313" key="3">
    <source>
        <dbReference type="Proteomes" id="UP000324091"/>
    </source>
</evidence>
<reference evidence="2 3" key="1">
    <citation type="submission" date="2019-04" db="EMBL/GenBank/DDBJ databases">
        <title>Chromosome genome assembly for Takifugu flavidus.</title>
        <authorList>
            <person name="Xiao S."/>
        </authorList>
    </citation>
    <scope>NUCLEOTIDE SEQUENCE [LARGE SCALE GENOMIC DNA]</scope>
    <source>
        <strain evidence="2">HTHZ2018</strain>
        <tissue evidence="2">Muscle</tissue>
    </source>
</reference>
<feature type="region of interest" description="Disordered" evidence="1">
    <location>
        <begin position="348"/>
        <end position="423"/>
    </location>
</feature>